<feature type="compositionally biased region" description="Basic and acidic residues" evidence="2">
    <location>
        <begin position="719"/>
        <end position="741"/>
    </location>
</feature>
<sequence>MEILKESFEESLPMLQKAIAECDFVAMDTEMTGLAMPQNIPRDQDSLVTRYTKVSKSASNFLVIQLGICTFTWNDSKAGYEARPFNFPCFPSSADEAKAGERFFQCQSTSLEFLINNGFDFNKWIRHGIPYLTRPEEDAYLIRKTEKEALRATSNEASRDIPIDDRNRAFMTSTTEQIKEWLQNSTEPTLTIQANNSFFRRLVHQLIRNEFNDNLNVTSQSQQRTMTISKMTDEIRAAKELAKMAQPPKLNLRRVLDMISESKKPLIGHNCFLDLMQISSQFMWDLPFELEDWKKALLGEWKTIIDTKYLATHPLISPHLVTSGLENVSQCVQQTPFSTVGPKIYMAEGFDRYPANAAADAAEAAKAVAAAKAAADTAAIAGIAPAPAKENGNQEEVKEANYHEAGYDAYITGQAFLRFAGFILKERERQSTIDNGDEVDADESGDVGSPSRKKRKIEVEGIEESTAQVAKATEDTVSEDGEVVETELEKEETLRKRQQMILDNPTQQYLENAELKDCYNLLHMMRSDIEVMNLAGPEEEPQDRPFNFLLRNLPSNYTNSTLFHLFRPLNAYRFNRVDSTSAWLLISRFPAPPPVEAGAEPVETLRSSVMLDEPEVTVPLGPLGEEYVTPLMVGDSELANKGRSLGMKSVEEAAAIEIVGWKSWYLEREASERQVREAQKALILEQDQLRQRQAEEQQRHLAQQREQREQQRQQSSKPVEGKPKAPLKRKQDDAELDSREETESETSTPTSAPATARVMTTEEAVAALEAALDAE</sequence>
<keyword evidence="4" id="KW-1185">Reference proteome</keyword>
<dbReference type="EMBL" id="BQFW01000014">
    <property type="protein sequence ID" value="GJJ78291.1"/>
    <property type="molecule type" value="Genomic_DNA"/>
</dbReference>
<dbReference type="PANTHER" id="PTHR15092:SF22">
    <property type="entry name" value="POLY(A)-SPECIFIC RIBONUCLEASE PNLDC1"/>
    <property type="match status" value="1"/>
</dbReference>
<dbReference type="Gene3D" id="3.30.420.10">
    <property type="entry name" value="Ribonuclease H-like superfamily/Ribonuclease H"/>
    <property type="match status" value="1"/>
</dbReference>
<dbReference type="GO" id="GO:0003723">
    <property type="term" value="F:RNA binding"/>
    <property type="evidence" value="ECO:0007669"/>
    <property type="project" value="TreeGrafter"/>
</dbReference>
<dbReference type="SUPFAM" id="SSF82708">
    <property type="entry name" value="R3H domain"/>
    <property type="match status" value="1"/>
</dbReference>
<dbReference type="InterPro" id="IPR036867">
    <property type="entry name" value="R3H_dom_sf"/>
</dbReference>
<feature type="region of interest" description="Disordered" evidence="2">
    <location>
        <begin position="433"/>
        <end position="486"/>
    </location>
</feature>
<proteinExistence type="inferred from homology"/>
<dbReference type="Pfam" id="PF04857">
    <property type="entry name" value="CAF1"/>
    <property type="match status" value="1"/>
</dbReference>
<dbReference type="OrthoDB" id="1432093at2759"/>
<dbReference type="GO" id="GO:0000175">
    <property type="term" value="F:3'-5'-RNA exonuclease activity"/>
    <property type="evidence" value="ECO:0007669"/>
    <property type="project" value="TreeGrafter"/>
</dbReference>
<feature type="compositionally biased region" description="Low complexity" evidence="2">
    <location>
        <begin position="745"/>
        <end position="759"/>
    </location>
</feature>
<dbReference type="InterPro" id="IPR006941">
    <property type="entry name" value="RNase_CAF1"/>
</dbReference>
<dbReference type="Proteomes" id="UP000827284">
    <property type="component" value="Unassembled WGS sequence"/>
</dbReference>
<feature type="region of interest" description="Disordered" evidence="2">
    <location>
        <begin position="694"/>
        <end position="759"/>
    </location>
</feature>
<feature type="compositionally biased region" description="Basic and acidic residues" evidence="2">
    <location>
        <begin position="694"/>
        <end position="711"/>
    </location>
</feature>
<dbReference type="AlphaFoldDB" id="A0A9P3HKI9"/>
<dbReference type="InterPro" id="IPR012337">
    <property type="entry name" value="RNaseH-like_sf"/>
</dbReference>
<dbReference type="InterPro" id="IPR036397">
    <property type="entry name" value="RNaseH_sf"/>
</dbReference>
<dbReference type="SUPFAM" id="SSF53098">
    <property type="entry name" value="Ribonuclease H-like"/>
    <property type="match status" value="1"/>
</dbReference>
<comment type="caution">
    <text evidence="3">The sequence shown here is derived from an EMBL/GenBank/DDBJ whole genome shotgun (WGS) entry which is preliminary data.</text>
</comment>
<evidence type="ECO:0000256" key="2">
    <source>
        <dbReference type="SAM" id="MobiDB-lite"/>
    </source>
</evidence>
<evidence type="ECO:0000313" key="3">
    <source>
        <dbReference type="EMBL" id="GJJ78291.1"/>
    </source>
</evidence>
<feature type="compositionally biased region" description="Acidic residues" evidence="2">
    <location>
        <begin position="435"/>
        <end position="445"/>
    </location>
</feature>
<dbReference type="PANTHER" id="PTHR15092">
    <property type="entry name" value="POLY A -SPECIFIC RIBONUCLEASE/TARGET OF EGR1, MEMBER 1"/>
    <property type="match status" value="1"/>
</dbReference>
<evidence type="ECO:0000256" key="1">
    <source>
        <dbReference type="ARBA" id="ARBA00008372"/>
    </source>
</evidence>
<feature type="compositionally biased region" description="Acidic residues" evidence="2">
    <location>
        <begin position="476"/>
        <end position="486"/>
    </location>
</feature>
<dbReference type="InterPro" id="IPR051181">
    <property type="entry name" value="CAF1_poly(A)_ribonucleases"/>
</dbReference>
<accession>A0A9P3HKI9</accession>
<name>A0A9P3HKI9_9FUNG</name>
<comment type="similarity">
    <text evidence="1">Belongs to the CAF1 family.</text>
</comment>
<protein>
    <submittedName>
        <fullName evidence="3">Poly(A)-specific ribonuclease</fullName>
    </submittedName>
</protein>
<evidence type="ECO:0000313" key="4">
    <source>
        <dbReference type="Proteomes" id="UP000827284"/>
    </source>
</evidence>
<reference evidence="3" key="2">
    <citation type="journal article" date="2022" name="Microbiol. Resour. Announc.">
        <title>Whole-Genome Sequence of Entomortierella parvispora E1425, a Mucoromycotan Fungus Associated with Burkholderiaceae-Related Endosymbiotic Bacteria.</title>
        <authorList>
            <person name="Herlambang A."/>
            <person name="Guo Y."/>
            <person name="Takashima Y."/>
            <person name="Narisawa K."/>
            <person name="Ohta H."/>
            <person name="Nishizawa T."/>
        </authorList>
    </citation>
    <scope>NUCLEOTIDE SEQUENCE</scope>
    <source>
        <strain evidence="3">E1425</strain>
    </source>
</reference>
<organism evidence="3 4">
    <name type="scientific">Entomortierella parvispora</name>
    <dbReference type="NCBI Taxonomy" id="205924"/>
    <lineage>
        <taxon>Eukaryota</taxon>
        <taxon>Fungi</taxon>
        <taxon>Fungi incertae sedis</taxon>
        <taxon>Mucoromycota</taxon>
        <taxon>Mortierellomycotina</taxon>
        <taxon>Mortierellomycetes</taxon>
        <taxon>Mortierellales</taxon>
        <taxon>Mortierellaceae</taxon>
        <taxon>Entomortierella</taxon>
    </lineage>
</organism>
<reference evidence="3" key="1">
    <citation type="submission" date="2021-11" db="EMBL/GenBank/DDBJ databases">
        <authorList>
            <person name="Herlambang A."/>
            <person name="Guo Y."/>
            <person name="Takashima Y."/>
            <person name="Nishizawa T."/>
        </authorList>
    </citation>
    <scope>NUCLEOTIDE SEQUENCE</scope>
    <source>
        <strain evidence="3">E1425</strain>
    </source>
</reference>
<gene>
    <name evidence="3" type="ORF">EMPS_10650</name>
</gene>
<dbReference type="Gene3D" id="3.30.1370.50">
    <property type="entry name" value="R3H-like domain"/>
    <property type="match status" value="1"/>
</dbReference>